<name>A0ACD5ZI08_AVESA</name>
<accession>A0ACD5ZI08</accession>
<protein>
    <submittedName>
        <fullName evidence="1">Uncharacterized protein</fullName>
    </submittedName>
</protein>
<evidence type="ECO:0000313" key="2">
    <source>
        <dbReference type="Proteomes" id="UP001732700"/>
    </source>
</evidence>
<reference evidence="1" key="1">
    <citation type="submission" date="2021-05" db="EMBL/GenBank/DDBJ databases">
        <authorList>
            <person name="Scholz U."/>
            <person name="Mascher M."/>
            <person name="Fiebig A."/>
        </authorList>
    </citation>
    <scope>NUCLEOTIDE SEQUENCE [LARGE SCALE GENOMIC DNA]</scope>
</reference>
<dbReference type="Proteomes" id="UP001732700">
    <property type="component" value="Chromosome 6D"/>
</dbReference>
<proteinExistence type="predicted"/>
<organism evidence="1 2">
    <name type="scientific">Avena sativa</name>
    <name type="common">Oat</name>
    <dbReference type="NCBI Taxonomy" id="4498"/>
    <lineage>
        <taxon>Eukaryota</taxon>
        <taxon>Viridiplantae</taxon>
        <taxon>Streptophyta</taxon>
        <taxon>Embryophyta</taxon>
        <taxon>Tracheophyta</taxon>
        <taxon>Spermatophyta</taxon>
        <taxon>Magnoliopsida</taxon>
        <taxon>Liliopsida</taxon>
        <taxon>Poales</taxon>
        <taxon>Poaceae</taxon>
        <taxon>BOP clade</taxon>
        <taxon>Pooideae</taxon>
        <taxon>Poodae</taxon>
        <taxon>Poeae</taxon>
        <taxon>Poeae Chloroplast Group 1 (Aveneae type)</taxon>
        <taxon>Aveninae</taxon>
        <taxon>Avena</taxon>
    </lineage>
</organism>
<sequence>MADPVRSLHPCFCLPSSRGGPPRGSHPLLAPQPNRRALSPSSPAAACVDFSSRCCAGASAAPPVSGGCGKGGGGGGSGGGGSGSGAGGRGGGAAAGCAVYASTCCAGACASTPGGGGGGGSGDSRGSLRPVTLVPSLEAEERAQADGFTPFLFLISGGGVNGSSTFRGTLTNRISSVVTGLNGSLSCGRVTSARSFSSNADLQARHEIGMPSLSPTVAEGNIAKWVRKEGDKVSPGEVLCEVETDKVTVEMECIQDGYLAKIVQGDGAKVVKVGEIICLTVEEEGGIEKFKDYKSSSSDAPAAPSESKAKSEPAEPKAEEKVPAKAPEPKAPKTEEASRPAHRIFFSSLARKLGEDNNVPLSSVKGTGPDELIPKADIEEYLASLAKGGKSETFAASGLDYTDIPNAQMTKVTANHLLASKQTIPHNYLTVDTRIDNLIKLPRELNPLPVASGGKKISLNDFVIKAAALALQKVPQCNSSWINDLIRQCNDVNIHVAVQTEHGLFVPVVRDADKKGLGTIGAEVKQLAQRASDNSLKPKDYELRDWRVAWD</sequence>
<keyword evidence="2" id="KW-1185">Reference proteome</keyword>
<evidence type="ECO:0000313" key="1">
    <source>
        <dbReference type="EnsemblPlants" id="AVESA.00010b.r2.6DG1158550.2.CDS"/>
    </source>
</evidence>
<reference evidence="1" key="2">
    <citation type="submission" date="2025-09" db="UniProtKB">
        <authorList>
            <consortium name="EnsemblPlants"/>
        </authorList>
    </citation>
    <scope>IDENTIFICATION</scope>
</reference>
<dbReference type="EnsemblPlants" id="AVESA.00010b.r2.6DG1158550.2">
    <property type="protein sequence ID" value="AVESA.00010b.r2.6DG1158550.2.CDS"/>
    <property type="gene ID" value="AVESA.00010b.r2.6DG1158550"/>
</dbReference>